<organism evidence="9 10">
    <name type="scientific">Thalassovita taeanensis</name>
    <dbReference type="NCBI Taxonomy" id="657014"/>
    <lineage>
        <taxon>Bacteria</taxon>
        <taxon>Pseudomonadati</taxon>
        <taxon>Pseudomonadota</taxon>
        <taxon>Alphaproteobacteria</taxon>
        <taxon>Rhodobacterales</taxon>
        <taxon>Roseobacteraceae</taxon>
        <taxon>Thalassovita</taxon>
    </lineage>
</organism>
<dbReference type="RefSeq" id="WP_245776303.1">
    <property type="nucleotide sequence ID" value="NZ_FOEP01000002.1"/>
</dbReference>
<dbReference type="EMBL" id="FOEP01000002">
    <property type="protein sequence ID" value="SEP77583.1"/>
    <property type="molecule type" value="Genomic_DNA"/>
</dbReference>
<dbReference type="PANTHER" id="PTHR30582:SF2">
    <property type="entry name" value="L,D-TRANSPEPTIDASE YCIB-RELATED"/>
    <property type="match status" value="1"/>
</dbReference>
<sequence length="129" mass="14078">MALLTSAATAAQIEARVDLSDQLMTVSLDGQPLYVWPVSTARFGKVTPVGNFTAQFLSRDHYSSLYHHAPMPFSIFFYGNYAIHGTTEVSRLGTPASSGCIRLHPENAQILFAFAQQVGLPNTHVVIQP</sequence>
<dbReference type="SUPFAM" id="SSF141523">
    <property type="entry name" value="L,D-transpeptidase catalytic domain-like"/>
    <property type="match status" value="1"/>
</dbReference>
<dbReference type="InterPro" id="IPR050979">
    <property type="entry name" value="LD-transpeptidase"/>
</dbReference>
<feature type="domain" description="L,D-TPase catalytic" evidence="8">
    <location>
        <begin position="13"/>
        <end position="128"/>
    </location>
</feature>
<reference evidence="9 10" key="1">
    <citation type="submission" date="2016-10" db="EMBL/GenBank/DDBJ databases">
        <authorList>
            <person name="de Groot N.N."/>
        </authorList>
    </citation>
    <scope>NUCLEOTIDE SEQUENCE [LARGE SCALE GENOMIC DNA]</scope>
    <source>
        <strain evidence="9 10">DSM 22007</strain>
    </source>
</reference>
<gene>
    <name evidence="9" type="ORF">SAMN04488092_102183</name>
</gene>
<dbReference type="GO" id="GO:0018104">
    <property type="term" value="P:peptidoglycan-protein cross-linking"/>
    <property type="evidence" value="ECO:0007669"/>
    <property type="project" value="TreeGrafter"/>
</dbReference>
<keyword evidence="3" id="KW-0808">Transferase</keyword>
<dbReference type="GO" id="GO:0071972">
    <property type="term" value="F:peptidoglycan L,D-transpeptidase activity"/>
    <property type="evidence" value="ECO:0007669"/>
    <property type="project" value="TreeGrafter"/>
</dbReference>
<proteinExistence type="inferred from homology"/>
<name>A0A1H9AMH0_9RHOB</name>
<protein>
    <submittedName>
        <fullName evidence="9">L,D-transpeptidase catalytic domain</fullName>
    </submittedName>
</protein>
<dbReference type="Gene3D" id="2.40.440.10">
    <property type="entry name" value="L,D-transpeptidase catalytic domain-like"/>
    <property type="match status" value="1"/>
</dbReference>
<dbReference type="InterPro" id="IPR005490">
    <property type="entry name" value="LD_TPept_cat_dom"/>
</dbReference>
<keyword evidence="6 7" id="KW-0961">Cell wall biogenesis/degradation</keyword>
<keyword evidence="5 7" id="KW-0573">Peptidoglycan synthesis</keyword>
<evidence type="ECO:0000256" key="6">
    <source>
        <dbReference type="ARBA" id="ARBA00023316"/>
    </source>
</evidence>
<evidence type="ECO:0000256" key="3">
    <source>
        <dbReference type="ARBA" id="ARBA00022679"/>
    </source>
</evidence>
<keyword evidence="10" id="KW-1185">Reference proteome</keyword>
<feature type="active site" description="Proton donor/acceptor" evidence="7">
    <location>
        <position position="84"/>
    </location>
</feature>
<dbReference type="GO" id="GO:0008360">
    <property type="term" value="P:regulation of cell shape"/>
    <property type="evidence" value="ECO:0007669"/>
    <property type="project" value="UniProtKB-UniRule"/>
</dbReference>
<dbReference type="UniPathway" id="UPA00219"/>
<evidence type="ECO:0000259" key="8">
    <source>
        <dbReference type="PROSITE" id="PS52029"/>
    </source>
</evidence>
<evidence type="ECO:0000313" key="10">
    <source>
        <dbReference type="Proteomes" id="UP000198634"/>
    </source>
</evidence>
<evidence type="ECO:0000256" key="1">
    <source>
        <dbReference type="ARBA" id="ARBA00004752"/>
    </source>
</evidence>
<dbReference type="GO" id="GO:0071555">
    <property type="term" value="P:cell wall organization"/>
    <property type="evidence" value="ECO:0007669"/>
    <property type="project" value="UniProtKB-UniRule"/>
</dbReference>
<comment type="similarity">
    <text evidence="2">Belongs to the YkuD family.</text>
</comment>
<evidence type="ECO:0000256" key="2">
    <source>
        <dbReference type="ARBA" id="ARBA00005992"/>
    </source>
</evidence>
<dbReference type="GO" id="GO:0005576">
    <property type="term" value="C:extracellular region"/>
    <property type="evidence" value="ECO:0007669"/>
    <property type="project" value="TreeGrafter"/>
</dbReference>
<dbReference type="Pfam" id="PF03734">
    <property type="entry name" value="YkuD"/>
    <property type="match status" value="1"/>
</dbReference>
<evidence type="ECO:0000256" key="4">
    <source>
        <dbReference type="ARBA" id="ARBA00022960"/>
    </source>
</evidence>
<dbReference type="PROSITE" id="PS52029">
    <property type="entry name" value="LD_TPASE"/>
    <property type="match status" value="1"/>
</dbReference>
<feature type="active site" description="Nucleophile" evidence="7">
    <location>
        <position position="100"/>
    </location>
</feature>
<dbReference type="Proteomes" id="UP000198634">
    <property type="component" value="Unassembled WGS sequence"/>
</dbReference>
<dbReference type="PANTHER" id="PTHR30582">
    <property type="entry name" value="L,D-TRANSPEPTIDASE"/>
    <property type="match status" value="1"/>
</dbReference>
<dbReference type="InterPro" id="IPR038063">
    <property type="entry name" value="Transpep_catalytic_dom"/>
</dbReference>
<dbReference type="CDD" id="cd16913">
    <property type="entry name" value="YkuD_like"/>
    <property type="match status" value="1"/>
</dbReference>
<dbReference type="STRING" id="657014.SAMN04488092_102183"/>
<comment type="pathway">
    <text evidence="1 7">Cell wall biogenesis; peptidoglycan biosynthesis.</text>
</comment>
<evidence type="ECO:0000256" key="7">
    <source>
        <dbReference type="PROSITE-ProRule" id="PRU01373"/>
    </source>
</evidence>
<dbReference type="AlphaFoldDB" id="A0A1H9AMH0"/>
<accession>A0A1H9AMH0</accession>
<evidence type="ECO:0000256" key="5">
    <source>
        <dbReference type="ARBA" id="ARBA00022984"/>
    </source>
</evidence>
<dbReference type="GO" id="GO:0016740">
    <property type="term" value="F:transferase activity"/>
    <property type="evidence" value="ECO:0007669"/>
    <property type="project" value="UniProtKB-KW"/>
</dbReference>
<evidence type="ECO:0000313" key="9">
    <source>
        <dbReference type="EMBL" id="SEP77583.1"/>
    </source>
</evidence>
<keyword evidence="4 7" id="KW-0133">Cell shape</keyword>